<evidence type="ECO:0000256" key="8">
    <source>
        <dbReference type="ARBA" id="ARBA00023012"/>
    </source>
</evidence>
<evidence type="ECO:0000313" key="11">
    <source>
        <dbReference type="EMBL" id="MBU2712983.1"/>
    </source>
</evidence>
<dbReference type="PROSITE" id="PS50109">
    <property type="entry name" value="HIS_KIN"/>
    <property type="match status" value="1"/>
</dbReference>
<keyword evidence="9" id="KW-0472">Membrane</keyword>
<keyword evidence="7" id="KW-0418">Kinase</keyword>
<dbReference type="SMART" id="SM00388">
    <property type="entry name" value="HisKA"/>
    <property type="match status" value="1"/>
</dbReference>
<dbReference type="InterPro" id="IPR003661">
    <property type="entry name" value="HisK_dim/P_dom"/>
</dbReference>
<dbReference type="PANTHER" id="PTHR44936:SF9">
    <property type="entry name" value="SENSOR PROTEIN CREC"/>
    <property type="match status" value="1"/>
</dbReference>
<dbReference type="EC" id="2.7.13.3" evidence="3"/>
<comment type="subcellular location">
    <subcellularLocation>
        <location evidence="2">Cell membrane</location>
        <topology evidence="2">Multi-pass membrane protein</topology>
    </subcellularLocation>
</comment>
<dbReference type="RefSeq" id="WP_215821206.1">
    <property type="nucleotide sequence ID" value="NZ_JAGSOY010000056.1"/>
</dbReference>
<comment type="caution">
    <text evidence="11">The sequence shown here is derived from an EMBL/GenBank/DDBJ whole genome shotgun (WGS) entry which is preliminary data.</text>
</comment>
<keyword evidence="5" id="KW-0597">Phosphoprotein</keyword>
<evidence type="ECO:0000256" key="3">
    <source>
        <dbReference type="ARBA" id="ARBA00012438"/>
    </source>
</evidence>
<keyword evidence="9" id="KW-1133">Transmembrane helix</keyword>
<dbReference type="PANTHER" id="PTHR44936">
    <property type="entry name" value="SENSOR PROTEIN CREC"/>
    <property type="match status" value="1"/>
</dbReference>
<dbReference type="InterPro" id="IPR036890">
    <property type="entry name" value="HATPase_C_sf"/>
</dbReference>
<keyword evidence="6" id="KW-0808">Transferase</keyword>
<comment type="catalytic activity">
    <reaction evidence="1">
        <text>ATP + protein L-histidine = ADP + protein N-phospho-L-histidine.</text>
        <dbReference type="EC" id="2.7.13.3"/>
    </reaction>
</comment>
<evidence type="ECO:0000256" key="6">
    <source>
        <dbReference type="ARBA" id="ARBA00022679"/>
    </source>
</evidence>
<keyword evidence="9" id="KW-0812">Transmembrane</keyword>
<dbReference type="Gene3D" id="1.10.287.130">
    <property type="match status" value="1"/>
</dbReference>
<feature type="transmembrane region" description="Helical" evidence="9">
    <location>
        <begin position="221"/>
        <end position="243"/>
    </location>
</feature>
<dbReference type="SUPFAM" id="SSF47384">
    <property type="entry name" value="Homodimeric domain of signal transducing histidine kinase"/>
    <property type="match status" value="1"/>
</dbReference>
<dbReference type="InterPro" id="IPR050980">
    <property type="entry name" value="2C_sensor_his_kinase"/>
</dbReference>
<organism evidence="11 12">
    <name type="scientific">Zooshikella harenae</name>
    <dbReference type="NCBI Taxonomy" id="2827238"/>
    <lineage>
        <taxon>Bacteria</taxon>
        <taxon>Pseudomonadati</taxon>
        <taxon>Pseudomonadota</taxon>
        <taxon>Gammaproteobacteria</taxon>
        <taxon>Oceanospirillales</taxon>
        <taxon>Zooshikellaceae</taxon>
        <taxon>Zooshikella</taxon>
    </lineage>
</organism>
<evidence type="ECO:0000256" key="1">
    <source>
        <dbReference type="ARBA" id="ARBA00000085"/>
    </source>
</evidence>
<evidence type="ECO:0000256" key="4">
    <source>
        <dbReference type="ARBA" id="ARBA00022475"/>
    </source>
</evidence>
<proteinExistence type="predicted"/>
<protein>
    <recommendedName>
        <fullName evidence="3">histidine kinase</fullName>
        <ecNumber evidence="3">2.7.13.3</ecNumber>
    </recommendedName>
</protein>
<evidence type="ECO:0000256" key="7">
    <source>
        <dbReference type="ARBA" id="ARBA00022777"/>
    </source>
</evidence>
<reference evidence="11 12" key="1">
    <citation type="submission" date="2021-04" db="EMBL/GenBank/DDBJ databases">
        <authorList>
            <person name="Pira H."/>
            <person name="Risdian C."/>
            <person name="Wink J."/>
        </authorList>
    </citation>
    <scope>NUCLEOTIDE SEQUENCE [LARGE SCALE GENOMIC DNA]</scope>
    <source>
        <strain evidence="11 12">WH53</strain>
    </source>
</reference>
<keyword evidence="4" id="KW-1003">Cell membrane</keyword>
<evidence type="ECO:0000259" key="10">
    <source>
        <dbReference type="PROSITE" id="PS50109"/>
    </source>
</evidence>
<dbReference type="SMART" id="SM00387">
    <property type="entry name" value="HATPase_c"/>
    <property type="match status" value="1"/>
</dbReference>
<dbReference type="CDD" id="cd00082">
    <property type="entry name" value="HisKA"/>
    <property type="match status" value="1"/>
</dbReference>
<dbReference type="InterPro" id="IPR005467">
    <property type="entry name" value="His_kinase_dom"/>
</dbReference>
<evidence type="ECO:0000313" key="12">
    <source>
        <dbReference type="Proteomes" id="UP000690515"/>
    </source>
</evidence>
<evidence type="ECO:0000256" key="9">
    <source>
        <dbReference type="SAM" id="Phobius"/>
    </source>
</evidence>
<dbReference type="InterPro" id="IPR003594">
    <property type="entry name" value="HATPase_dom"/>
</dbReference>
<evidence type="ECO:0000256" key="2">
    <source>
        <dbReference type="ARBA" id="ARBA00004651"/>
    </source>
</evidence>
<name>A0ABS5ZGS7_9GAMM</name>
<feature type="domain" description="Histidine kinase" evidence="10">
    <location>
        <begin position="258"/>
        <end position="452"/>
    </location>
</feature>
<gene>
    <name evidence="11" type="ORF">KCG35_18085</name>
</gene>
<dbReference type="EMBL" id="JAGSOY010000056">
    <property type="protein sequence ID" value="MBU2712983.1"/>
    <property type="molecule type" value="Genomic_DNA"/>
</dbReference>
<dbReference type="Gene3D" id="3.30.565.10">
    <property type="entry name" value="Histidine kinase-like ATPase, C-terminal domain"/>
    <property type="match status" value="1"/>
</dbReference>
<dbReference type="Pfam" id="PF11884">
    <property type="entry name" value="DUF3404"/>
    <property type="match status" value="1"/>
</dbReference>
<sequence length="458" mass="52966">MSLPANAFNDTTQQLYSELNTEVPSHEVAIDMLQQFDSSQLNPAKMHPQTHLYVLADIQALYRFYQLCAQPADLAMDNPLAKTESFITALCLQQELPISWFASGTLIHPGGGSFAFRYSREHPEQFNQLKPYMHIRELDNDYFTNDLDDNQLQALTRSAQWIMGQQFLWVKFPNEYRLYQHQQWRPLVDSLNLEIHPISQREKCSFIEGSICWLEKSRNGMWLYTGLTILGVLLLGYIFLVIITRHKYYKERQFIVQMLAHELRTPITRLAGTVEIFRTHFDELPDNLHHAFTRLCKDALHLRHLADASKQYLQLDYGANLQKQYIESWHVLMQEVLSEYEIDLELKDDKPVCISIYWFSLCLKNLVGNAVKHGKGQVLVKSYCVEKRLVIVVQDQGNLSSRKLSKFMKPFNSQHGVGLGLHLVSQVVLKMGGKLRLQGPPTTFVLEVPINEPNTTHC</sequence>
<evidence type="ECO:0000256" key="5">
    <source>
        <dbReference type="ARBA" id="ARBA00022553"/>
    </source>
</evidence>
<dbReference type="Proteomes" id="UP000690515">
    <property type="component" value="Unassembled WGS sequence"/>
</dbReference>
<dbReference type="InterPro" id="IPR036097">
    <property type="entry name" value="HisK_dim/P_sf"/>
</dbReference>
<keyword evidence="8" id="KW-0902">Two-component regulatory system</keyword>
<dbReference type="SUPFAM" id="SSF55874">
    <property type="entry name" value="ATPase domain of HSP90 chaperone/DNA topoisomerase II/histidine kinase"/>
    <property type="match status" value="1"/>
</dbReference>
<keyword evidence="12" id="KW-1185">Reference proteome</keyword>
<dbReference type="InterPro" id="IPR021821">
    <property type="entry name" value="VxrA_SD"/>
</dbReference>
<dbReference type="Pfam" id="PF00512">
    <property type="entry name" value="HisKA"/>
    <property type="match status" value="1"/>
</dbReference>
<dbReference type="Pfam" id="PF02518">
    <property type="entry name" value="HATPase_c"/>
    <property type="match status" value="1"/>
</dbReference>
<accession>A0ABS5ZGS7</accession>